<dbReference type="InterPro" id="IPR011662">
    <property type="entry name" value="Secretin/TonB_short_N"/>
</dbReference>
<dbReference type="InterPro" id="IPR008969">
    <property type="entry name" value="CarboxyPept-like_regulatory"/>
</dbReference>
<comment type="caution">
    <text evidence="10">The sequence shown here is derived from an EMBL/GenBank/DDBJ whole genome shotgun (WGS) entry which is preliminary data.</text>
</comment>
<keyword evidence="7" id="KW-0998">Cell outer membrane</keyword>
<name>A0ABQ3ICI4_9BACT</name>
<keyword evidence="5 8" id="KW-0732">Signal</keyword>
<evidence type="ECO:0000256" key="4">
    <source>
        <dbReference type="ARBA" id="ARBA00022692"/>
    </source>
</evidence>
<dbReference type="InterPro" id="IPR039426">
    <property type="entry name" value="TonB-dep_rcpt-like"/>
</dbReference>
<dbReference type="PANTHER" id="PTHR30069:SF29">
    <property type="entry name" value="HEMOGLOBIN AND HEMOGLOBIN-HAPTOGLOBIN-BINDING PROTEIN 1-RELATED"/>
    <property type="match status" value="1"/>
</dbReference>
<dbReference type="Gene3D" id="2.60.40.1120">
    <property type="entry name" value="Carboxypeptidase-like, regulatory domain"/>
    <property type="match status" value="1"/>
</dbReference>
<accession>A0ABQ3ICI4</accession>
<evidence type="ECO:0000256" key="5">
    <source>
        <dbReference type="ARBA" id="ARBA00022729"/>
    </source>
</evidence>
<dbReference type="Gene3D" id="2.170.130.10">
    <property type="entry name" value="TonB-dependent receptor, plug domain"/>
    <property type="match status" value="1"/>
</dbReference>
<reference evidence="11" key="1">
    <citation type="journal article" date="2019" name="Int. J. Syst. Evol. Microbiol.">
        <title>The Global Catalogue of Microorganisms (GCM) 10K type strain sequencing project: providing services to taxonomists for standard genome sequencing and annotation.</title>
        <authorList>
            <consortium name="The Broad Institute Genomics Platform"/>
            <consortium name="The Broad Institute Genome Sequencing Center for Infectious Disease"/>
            <person name="Wu L."/>
            <person name="Ma J."/>
        </authorList>
    </citation>
    <scope>NUCLEOTIDE SEQUENCE [LARGE SCALE GENOMIC DNA]</scope>
    <source>
        <strain evidence="11">CGMCC 1.15111</strain>
    </source>
</reference>
<dbReference type="Proteomes" id="UP000658258">
    <property type="component" value="Unassembled WGS sequence"/>
</dbReference>
<dbReference type="SMART" id="SM00965">
    <property type="entry name" value="STN"/>
    <property type="match status" value="1"/>
</dbReference>
<dbReference type="InterPro" id="IPR036942">
    <property type="entry name" value="Beta-barrel_TonB_sf"/>
</dbReference>
<dbReference type="Gene3D" id="3.55.50.30">
    <property type="match status" value="1"/>
</dbReference>
<feature type="domain" description="Secretin/TonB short N-terminal" evidence="9">
    <location>
        <begin position="49"/>
        <end position="99"/>
    </location>
</feature>
<dbReference type="Pfam" id="PF07715">
    <property type="entry name" value="Plug"/>
    <property type="match status" value="1"/>
</dbReference>
<dbReference type="RefSeq" id="WP_189631665.1">
    <property type="nucleotide sequence ID" value="NZ_BNAG01000006.1"/>
</dbReference>
<feature type="signal peptide" evidence="8">
    <location>
        <begin position="1"/>
        <end position="19"/>
    </location>
</feature>
<dbReference type="Pfam" id="PF16344">
    <property type="entry name" value="FecR_C"/>
    <property type="match status" value="1"/>
</dbReference>
<evidence type="ECO:0000256" key="1">
    <source>
        <dbReference type="ARBA" id="ARBA00004571"/>
    </source>
</evidence>
<feature type="chain" id="PRO_5046813412" evidence="8">
    <location>
        <begin position="20"/>
        <end position="911"/>
    </location>
</feature>
<evidence type="ECO:0000313" key="10">
    <source>
        <dbReference type="EMBL" id="GHE75545.1"/>
    </source>
</evidence>
<keyword evidence="2" id="KW-0813">Transport</keyword>
<proteinExistence type="predicted"/>
<keyword evidence="4" id="KW-0812">Transmembrane</keyword>
<organism evidence="10 11">
    <name type="scientific">Roseivirga thermotolerans</name>
    <dbReference type="NCBI Taxonomy" id="1758176"/>
    <lineage>
        <taxon>Bacteria</taxon>
        <taxon>Pseudomonadati</taxon>
        <taxon>Bacteroidota</taxon>
        <taxon>Cytophagia</taxon>
        <taxon>Cytophagales</taxon>
        <taxon>Roseivirgaceae</taxon>
        <taxon>Roseivirga</taxon>
    </lineage>
</organism>
<evidence type="ECO:0000256" key="8">
    <source>
        <dbReference type="SAM" id="SignalP"/>
    </source>
</evidence>
<evidence type="ECO:0000256" key="2">
    <source>
        <dbReference type="ARBA" id="ARBA00022448"/>
    </source>
</evidence>
<gene>
    <name evidence="10" type="ORF">GCM10011340_35520</name>
</gene>
<dbReference type="InterPro" id="IPR012910">
    <property type="entry name" value="Plug_dom"/>
</dbReference>
<protein>
    <submittedName>
        <fullName evidence="10">TonB-dependent receptor</fullName>
    </submittedName>
</protein>
<dbReference type="EMBL" id="BNAG01000006">
    <property type="protein sequence ID" value="GHE75545.1"/>
    <property type="molecule type" value="Genomic_DNA"/>
</dbReference>
<dbReference type="InterPro" id="IPR037066">
    <property type="entry name" value="Plug_dom_sf"/>
</dbReference>
<dbReference type="Pfam" id="PF13715">
    <property type="entry name" value="CarbopepD_reg_2"/>
    <property type="match status" value="1"/>
</dbReference>
<dbReference type="SUPFAM" id="SSF56935">
    <property type="entry name" value="Porins"/>
    <property type="match status" value="1"/>
</dbReference>
<evidence type="ECO:0000259" key="9">
    <source>
        <dbReference type="SMART" id="SM00965"/>
    </source>
</evidence>
<evidence type="ECO:0000256" key="7">
    <source>
        <dbReference type="ARBA" id="ARBA00023237"/>
    </source>
</evidence>
<dbReference type="SUPFAM" id="SSF49464">
    <property type="entry name" value="Carboxypeptidase regulatory domain-like"/>
    <property type="match status" value="1"/>
</dbReference>
<comment type="subcellular location">
    <subcellularLocation>
        <location evidence="1">Cell outer membrane</location>
        <topology evidence="1">Multi-pass membrane protein</topology>
    </subcellularLocation>
</comment>
<dbReference type="InterPro" id="IPR032508">
    <property type="entry name" value="FecR_C"/>
</dbReference>
<evidence type="ECO:0000313" key="11">
    <source>
        <dbReference type="Proteomes" id="UP000658258"/>
    </source>
</evidence>
<keyword evidence="11" id="KW-1185">Reference proteome</keyword>
<dbReference type="Gene3D" id="2.40.170.20">
    <property type="entry name" value="TonB-dependent receptor, beta-barrel domain"/>
    <property type="match status" value="1"/>
</dbReference>
<evidence type="ECO:0000256" key="3">
    <source>
        <dbReference type="ARBA" id="ARBA00022452"/>
    </source>
</evidence>
<keyword evidence="10" id="KW-0675">Receptor</keyword>
<keyword evidence="6" id="KW-0472">Membrane</keyword>
<dbReference type="PANTHER" id="PTHR30069">
    <property type="entry name" value="TONB-DEPENDENT OUTER MEMBRANE RECEPTOR"/>
    <property type="match status" value="1"/>
</dbReference>
<sequence length="911" mass="103172">MRIISWLLCVLICSQISLAQDIRSVAITENFDNASLAKVLRILKNKYDLKIAYDDALITGTTVSGQFAQKPVTEFLDAILRNKGIDYQLLNDKIILIPKKVNLDVNTPSLFDITVFGLVQDASTGESLPNAVVRVSGLQRGVITNKDGYFSLPQVPTDTSTIEVSYLGYQKSQVKLKPGETKQTIKIMMQESSLDLSEFTVVENKFSTVKYGDQISQITIDPNNLSALPSLGELDIFRSLQYLPGIGGSDETSSALSIRNSPSTHNLVLFDGITLYRLDHFFGVFSAINADAVRDIQIYKGGFGAEYGGRVSGVVDITGTTGSFNEPNYSMGLNLLSARFSANVPFASGRGAFHVSARRAYTDIIRSNLFEKLYTNYRKKSNQVNQQAFNGLANEDDLIRPDFHFYDLNFKATYKVSTRDVMSLSVYQGRDDLDTDFDIVNFQDPNNPGTISQIDSYNEKADWGNNGIGLAWSRNWNRKYYSNLQLAFSDHYFDYFYNNERRNGAGDQIGLYEITRMNEVEDLQLNLKNELTVGGRHSLDFGINLSSINVFNKVDIRDLSGMTPDDRNPSSDGTILSFYLADNITLSKNLELRLGGRLNTTSVSDKSFFGQRAALVYQPLPHLELKLSSGKYFQIMREEVFDDPFSNNENSWNLAYESSKPGPRHLPVMESDHLIAGFQYEKNDLTIDLEFYEKQVSGLTEYNISHLYNPNTNRQSPSILIAPGTSNIRGLDLLIQKRIGPYQGWIAYTRSKALNRFESINNNSEIAAREDQRNELKFVHIIELPAWNFSATWVYGSGKPFYRPTINFIRNNQGELINFEVVNTQKTVERLPDYHRLDISIAHKFEGEHMRGEMGLSILNVYNRQNIQGRRLKRDEIEMAINNNEQMAPTNLYRDIVLLDFTPSLFLNLYF</sequence>
<keyword evidence="3" id="KW-1134">Transmembrane beta strand</keyword>
<evidence type="ECO:0000256" key="6">
    <source>
        <dbReference type="ARBA" id="ARBA00023136"/>
    </source>
</evidence>